<proteinExistence type="inferred from homology"/>
<reference evidence="6" key="2">
    <citation type="submission" date="2019-11" db="EMBL/GenBank/DDBJ databases">
        <title>Epiphytic Pseudomonas syringae from cherry orchards.</title>
        <authorList>
            <person name="Hulin M.T."/>
        </authorList>
    </citation>
    <scope>NUCLEOTIDE SEQUENCE</scope>
    <source>
        <strain evidence="6">PA-2-1F</strain>
    </source>
</reference>
<gene>
    <name evidence="6" type="ORF">GIV46_06125</name>
    <name evidence="7" type="ORF">SAMN04490208_1542</name>
</gene>
<keyword evidence="4 6" id="KW-0067">ATP-binding</keyword>
<dbReference type="Gene3D" id="3.40.50.300">
    <property type="entry name" value="P-loop containing nucleotide triphosphate hydrolases"/>
    <property type="match status" value="1"/>
</dbReference>
<dbReference type="PANTHER" id="PTHR43335">
    <property type="entry name" value="ABC TRANSPORTER, ATP-BINDING PROTEIN"/>
    <property type="match status" value="1"/>
</dbReference>
<evidence type="ECO:0000313" key="9">
    <source>
        <dbReference type="Proteomes" id="UP000814126"/>
    </source>
</evidence>
<name>A0AAP2S0X8_9PSED</name>
<reference evidence="7 8" key="1">
    <citation type="submission" date="2016-10" db="EMBL/GenBank/DDBJ databases">
        <authorList>
            <person name="Varghese N."/>
            <person name="Submissions S."/>
        </authorList>
    </citation>
    <scope>NUCLEOTIDE SEQUENCE [LARGE SCALE GENOMIC DNA]</scope>
    <source>
        <strain evidence="7 8">BS2776</strain>
    </source>
</reference>
<dbReference type="InterPro" id="IPR003593">
    <property type="entry name" value="AAA+_ATPase"/>
</dbReference>
<evidence type="ECO:0000256" key="3">
    <source>
        <dbReference type="ARBA" id="ARBA00022741"/>
    </source>
</evidence>
<dbReference type="InterPro" id="IPR003439">
    <property type="entry name" value="ABC_transporter-like_ATP-bd"/>
</dbReference>
<organism evidence="6 9">
    <name type="scientific">Pseudomonas poae</name>
    <dbReference type="NCBI Taxonomy" id="200451"/>
    <lineage>
        <taxon>Bacteria</taxon>
        <taxon>Pseudomonadati</taxon>
        <taxon>Pseudomonadota</taxon>
        <taxon>Gammaproteobacteria</taxon>
        <taxon>Pseudomonadales</taxon>
        <taxon>Pseudomonadaceae</taxon>
        <taxon>Pseudomonas</taxon>
    </lineage>
</organism>
<evidence type="ECO:0000256" key="4">
    <source>
        <dbReference type="ARBA" id="ARBA00022840"/>
    </source>
</evidence>
<dbReference type="CDD" id="cd03230">
    <property type="entry name" value="ABC_DR_subfamily_A"/>
    <property type="match status" value="1"/>
</dbReference>
<keyword evidence="8" id="KW-1185">Reference proteome</keyword>
<dbReference type="Proteomes" id="UP000814126">
    <property type="component" value="Unassembled WGS sequence"/>
</dbReference>
<dbReference type="EMBL" id="WJZX01000013">
    <property type="protein sequence ID" value="MCF5654592.1"/>
    <property type="molecule type" value="Genomic_DNA"/>
</dbReference>
<keyword evidence="2" id="KW-0813">Transport</keyword>
<dbReference type="Pfam" id="PF00005">
    <property type="entry name" value="ABC_tran"/>
    <property type="match status" value="1"/>
</dbReference>
<evidence type="ECO:0000313" key="6">
    <source>
        <dbReference type="EMBL" id="MCF5654592.1"/>
    </source>
</evidence>
<dbReference type="Proteomes" id="UP000181903">
    <property type="component" value="Chromosome I"/>
</dbReference>
<dbReference type="AlphaFoldDB" id="A0AAP2S0X8"/>
<evidence type="ECO:0000313" key="7">
    <source>
        <dbReference type="EMBL" id="SDN81165.1"/>
    </source>
</evidence>
<dbReference type="RefSeq" id="WP_060549290.1">
    <property type="nucleotide sequence ID" value="NZ_CP142150.1"/>
</dbReference>
<evidence type="ECO:0000256" key="2">
    <source>
        <dbReference type="ARBA" id="ARBA00022448"/>
    </source>
</evidence>
<keyword evidence="3" id="KW-0547">Nucleotide-binding</keyword>
<sequence length="308" mass="33743">MLEIDGITKYLGKRKLIHNLSFCAQRQECIGLFGESGAGKTTLLNLIAGLSTPSGGRISVAGFNAQTHPYQVREAVGYQLQGDLNHHRMSVKSVLNFIAAVRGFSGAEKRERINKAATRLELFPVMDAPLAVLPMPWKRKVAIAQAVLHTPHLLLLDEPTEGMSPEQLLQFKMLIKSLSDEMTIMIASRRYDELSTLCTRALVMADGQLVADTPLPELQRNSRHYHAVTLAAQTPLDLLALAVLPGVAGIEEDQHAPGTVTVLALPGQTIYPHINALIASRGWHITSLSLEQGRLNDVVHHLSQEVRP</sequence>
<dbReference type="GO" id="GO:0016887">
    <property type="term" value="F:ATP hydrolysis activity"/>
    <property type="evidence" value="ECO:0007669"/>
    <property type="project" value="InterPro"/>
</dbReference>
<protein>
    <submittedName>
        <fullName evidence="7">ABC-2 type transport system ATP-binding protein</fullName>
    </submittedName>
    <submittedName>
        <fullName evidence="6">ATP-binding cassette domain-containing protein</fullName>
    </submittedName>
</protein>
<dbReference type="SMART" id="SM00382">
    <property type="entry name" value="AAA"/>
    <property type="match status" value="1"/>
</dbReference>
<evidence type="ECO:0000259" key="5">
    <source>
        <dbReference type="PROSITE" id="PS50893"/>
    </source>
</evidence>
<dbReference type="EMBL" id="LT629706">
    <property type="protein sequence ID" value="SDN81165.1"/>
    <property type="molecule type" value="Genomic_DNA"/>
</dbReference>
<dbReference type="PROSITE" id="PS50893">
    <property type="entry name" value="ABC_TRANSPORTER_2"/>
    <property type="match status" value="1"/>
</dbReference>
<dbReference type="GO" id="GO:0005524">
    <property type="term" value="F:ATP binding"/>
    <property type="evidence" value="ECO:0007669"/>
    <property type="project" value="UniProtKB-KW"/>
</dbReference>
<accession>A0AAP2S0X8</accession>
<dbReference type="SUPFAM" id="SSF52540">
    <property type="entry name" value="P-loop containing nucleoside triphosphate hydrolases"/>
    <property type="match status" value="1"/>
</dbReference>
<evidence type="ECO:0000256" key="1">
    <source>
        <dbReference type="ARBA" id="ARBA00005417"/>
    </source>
</evidence>
<comment type="similarity">
    <text evidence="1">Belongs to the ABC transporter superfamily.</text>
</comment>
<evidence type="ECO:0000313" key="8">
    <source>
        <dbReference type="Proteomes" id="UP000181903"/>
    </source>
</evidence>
<dbReference type="InterPro" id="IPR027417">
    <property type="entry name" value="P-loop_NTPase"/>
</dbReference>
<feature type="domain" description="ABC transporter" evidence="5">
    <location>
        <begin position="2"/>
        <end position="231"/>
    </location>
</feature>